<protein>
    <submittedName>
        <fullName evidence="3">Uncharacterized protein</fullName>
    </submittedName>
</protein>
<evidence type="ECO:0000313" key="5">
    <source>
        <dbReference type="Proteomes" id="UP000093226"/>
    </source>
</evidence>
<comment type="caution">
    <text evidence="3">The sequence shown here is derived from an EMBL/GenBank/DDBJ whole genome shotgun (WGS) entry which is preliminary data.</text>
</comment>
<proteinExistence type="predicted"/>
<organism evidence="3 5">
    <name type="scientific">Flavobacterium glycines</name>
    <dbReference type="NCBI Taxonomy" id="551990"/>
    <lineage>
        <taxon>Bacteria</taxon>
        <taxon>Pseudomonadati</taxon>
        <taxon>Bacteroidota</taxon>
        <taxon>Flavobacteriia</taxon>
        <taxon>Flavobacteriales</taxon>
        <taxon>Flavobacteriaceae</taxon>
        <taxon>Flavobacterium</taxon>
    </lineage>
</organism>
<reference evidence="3" key="2">
    <citation type="submission" date="2016-03" db="EMBL/GenBank/DDBJ databases">
        <authorList>
            <person name="Ploux O."/>
        </authorList>
    </citation>
    <scope>NUCLEOTIDE SEQUENCE</scope>
    <source>
        <strain evidence="3">NBRC 105008</strain>
    </source>
</reference>
<feature type="chain" id="PRO_5044556084" evidence="1">
    <location>
        <begin position="20"/>
        <end position="120"/>
    </location>
</feature>
<dbReference type="Proteomes" id="UP000321579">
    <property type="component" value="Unassembled WGS sequence"/>
</dbReference>
<reference evidence="4 6" key="3">
    <citation type="submission" date="2016-10" db="EMBL/GenBank/DDBJ databases">
        <authorList>
            <person name="Varghese N."/>
            <person name="Submissions S."/>
        </authorList>
    </citation>
    <scope>NUCLEOTIDE SEQUENCE [LARGE SCALE GENOMIC DNA]</scope>
    <source>
        <strain evidence="4 6">Gm-149</strain>
    </source>
</reference>
<dbReference type="EMBL" id="LVEO01000022">
    <property type="protein sequence ID" value="OCB70313.1"/>
    <property type="molecule type" value="Genomic_DNA"/>
</dbReference>
<evidence type="ECO:0000313" key="4">
    <source>
        <dbReference type="EMBL" id="SDJ71733.1"/>
    </source>
</evidence>
<sequence>MKKIALILGFLVISFNGFAQEKNEVKQSDLKGPAFKNFKSWMHKAVPTKIYSESNKVTLQGPAYKNQKPGKITSKENLVLVQTTGSERQQLTGPAYKNHGPWNNTSKQELVAVETVGTEK</sequence>
<dbReference type="Proteomes" id="UP000182367">
    <property type="component" value="Unassembled WGS sequence"/>
</dbReference>
<name>A0A1B9DKZ6_9FLAO</name>
<evidence type="ECO:0000313" key="3">
    <source>
        <dbReference type="EMBL" id="OCB70313.1"/>
    </source>
</evidence>
<dbReference type="OrthoDB" id="797657at2"/>
<keyword evidence="6" id="KW-1185">Reference proteome</keyword>
<reference evidence="2 7" key="4">
    <citation type="submission" date="2019-07" db="EMBL/GenBank/DDBJ databases">
        <title>Whole genome shotgun sequence of Flavobacterium glycines NBRC 105008.</title>
        <authorList>
            <person name="Hosoyama A."/>
            <person name="Uohara A."/>
            <person name="Ohji S."/>
            <person name="Ichikawa N."/>
        </authorList>
    </citation>
    <scope>NUCLEOTIDE SEQUENCE [LARGE SCALE GENOMIC DNA]</scope>
    <source>
        <strain evidence="2 7">NBRC 105008</strain>
    </source>
</reference>
<reference evidence="5" key="1">
    <citation type="submission" date="2016-03" db="EMBL/GenBank/DDBJ databases">
        <title>Draft genome sequence of Paenibacillus glacialis DSM 22343.</title>
        <authorList>
            <person name="Shin S.-K."/>
            <person name="Yi H."/>
        </authorList>
    </citation>
    <scope>NUCLEOTIDE SEQUENCE [LARGE SCALE GENOMIC DNA]</scope>
    <source>
        <strain evidence="5">NBRC 105008</strain>
    </source>
</reference>
<feature type="signal peptide" evidence="1">
    <location>
        <begin position="1"/>
        <end position="19"/>
    </location>
</feature>
<dbReference type="RefSeq" id="WP_066328841.1">
    <property type="nucleotide sequence ID" value="NZ_BJVF01000005.1"/>
</dbReference>
<evidence type="ECO:0000313" key="6">
    <source>
        <dbReference type="Proteomes" id="UP000182367"/>
    </source>
</evidence>
<gene>
    <name evidence="3" type="ORF">FBGL_12150</name>
    <name evidence="2" type="ORF">FGL01_23850</name>
    <name evidence="4" type="ORF">SAMN05192550_2642</name>
</gene>
<dbReference type="Proteomes" id="UP000093226">
    <property type="component" value="Unassembled WGS sequence"/>
</dbReference>
<dbReference type="AlphaFoldDB" id="A0A1B9DKZ6"/>
<accession>A0A1B9DKZ6</accession>
<dbReference type="EMBL" id="BJVF01000005">
    <property type="protein sequence ID" value="GEL11646.1"/>
    <property type="molecule type" value="Genomic_DNA"/>
</dbReference>
<dbReference type="STRING" id="551990.SAMN05192550_2642"/>
<keyword evidence="1" id="KW-0732">Signal</keyword>
<dbReference type="EMBL" id="FNEO01000006">
    <property type="protein sequence ID" value="SDJ71733.1"/>
    <property type="molecule type" value="Genomic_DNA"/>
</dbReference>
<evidence type="ECO:0000313" key="7">
    <source>
        <dbReference type="Proteomes" id="UP000321579"/>
    </source>
</evidence>
<evidence type="ECO:0000256" key="1">
    <source>
        <dbReference type="SAM" id="SignalP"/>
    </source>
</evidence>
<evidence type="ECO:0000313" key="2">
    <source>
        <dbReference type="EMBL" id="GEL11646.1"/>
    </source>
</evidence>